<dbReference type="InterPro" id="IPR010982">
    <property type="entry name" value="Lambda_DNA-bd_dom_sf"/>
</dbReference>
<dbReference type="InterPro" id="IPR028082">
    <property type="entry name" value="Peripla_BP_I"/>
</dbReference>
<dbReference type="SUPFAM" id="SSF53822">
    <property type="entry name" value="Periplasmic binding protein-like I"/>
    <property type="match status" value="1"/>
</dbReference>
<dbReference type="PANTHER" id="PTHR30146">
    <property type="entry name" value="LACI-RELATED TRANSCRIPTIONAL REPRESSOR"/>
    <property type="match status" value="1"/>
</dbReference>
<comment type="caution">
    <text evidence="5">The sequence shown here is derived from an EMBL/GenBank/DDBJ whole genome shotgun (WGS) entry which is preliminary data.</text>
</comment>
<name>A0A0F5FPX2_9HYPH</name>
<dbReference type="SUPFAM" id="SSF47413">
    <property type="entry name" value="lambda repressor-like DNA-binding domains"/>
    <property type="match status" value="1"/>
</dbReference>
<dbReference type="OrthoDB" id="234496at2"/>
<keyword evidence="1" id="KW-0805">Transcription regulation</keyword>
<dbReference type="PATRIC" id="fig|443610.3.peg.1387"/>
<dbReference type="PROSITE" id="PS50932">
    <property type="entry name" value="HTH_LACI_2"/>
    <property type="match status" value="1"/>
</dbReference>
<dbReference type="GO" id="GO:0003700">
    <property type="term" value="F:DNA-binding transcription factor activity"/>
    <property type="evidence" value="ECO:0007669"/>
    <property type="project" value="TreeGrafter"/>
</dbReference>
<organism evidence="5 6">
    <name type="scientific">Devosia geojensis</name>
    <dbReference type="NCBI Taxonomy" id="443610"/>
    <lineage>
        <taxon>Bacteria</taxon>
        <taxon>Pseudomonadati</taxon>
        <taxon>Pseudomonadota</taxon>
        <taxon>Alphaproteobacteria</taxon>
        <taxon>Hyphomicrobiales</taxon>
        <taxon>Devosiaceae</taxon>
        <taxon>Devosia</taxon>
    </lineage>
</organism>
<evidence type="ECO:0000313" key="5">
    <source>
        <dbReference type="EMBL" id="KKB10901.1"/>
    </source>
</evidence>
<keyword evidence="2" id="KW-0238">DNA-binding</keyword>
<dbReference type="CDD" id="cd20010">
    <property type="entry name" value="PBP1_AglR-like"/>
    <property type="match status" value="1"/>
</dbReference>
<dbReference type="STRING" id="443610.VE25_15550"/>
<evidence type="ECO:0000256" key="3">
    <source>
        <dbReference type="ARBA" id="ARBA00023163"/>
    </source>
</evidence>
<proteinExistence type="predicted"/>
<dbReference type="EMBL" id="JZEX01000128">
    <property type="protein sequence ID" value="KKB10901.1"/>
    <property type="molecule type" value="Genomic_DNA"/>
</dbReference>
<evidence type="ECO:0000259" key="4">
    <source>
        <dbReference type="PROSITE" id="PS50932"/>
    </source>
</evidence>
<evidence type="ECO:0000256" key="1">
    <source>
        <dbReference type="ARBA" id="ARBA00023015"/>
    </source>
</evidence>
<protein>
    <submittedName>
        <fullName evidence="5">Transcriptional regulator</fullName>
    </submittedName>
</protein>
<keyword evidence="3" id="KW-0804">Transcription</keyword>
<reference evidence="5 6" key="1">
    <citation type="submission" date="2015-03" db="EMBL/GenBank/DDBJ databases">
        <authorList>
            <person name="Hassan Y.I."/>
            <person name="Lepp D."/>
            <person name="Li X.-Z."/>
            <person name="Zhou T."/>
        </authorList>
    </citation>
    <scope>NUCLEOTIDE SEQUENCE [LARGE SCALE GENOMIC DNA]</scope>
    <source>
        <strain evidence="5 6">BD-c194</strain>
    </source>
</reference>
<dbReference type="InterPro" id="IPR000843">
    <property type="entry name" value="HTH_LacI"/>
</dbReference>
<feature type="domain" description="HTH lacI-type" evidence="4">
    <location>
        <begin position="1"/>
        <end position="55"/>
    </location>
</feature>
<dbReference type="RefSeq" id="WP_046109567.1">
    <property type="nucleotide sequence ID" value="NZ_JZEX01000128.1"/>
</dbReference>
<dbReference type="PANTHER" id="PTHR30146:SF109">
    <property type="entry name" value="HTH-TYPE TRANSCRIPTIONAL REGULATOR GALS"/>
    <property type="match status" value="1"/>
</dbReference>
<dbReference type="Gene3D" id="1.10.260.40">
    <property type="entry name" value="lambda repressor-like DNA-binding domains"/>
    <property type="match status" value="1"/>
</dbReference>
<dbReference type="SMART" id="SM00354">
    <property type="entry name" value="HTH_LACI"/>
    <property type="match status" value="1"/>
</dbReference>
<accession>A0A0F5FPX2</accession>
<dbReference type="InterPro" id="IPR001761">
    <property type="entry name" value="Peripla_BP/Lac1_sug-bd_dom"/>
</dbReference>
<dbReference type="Proteomes" id="UP000033632">
    <property type="component" value="Unassembled WGS sequence"/>
</dbReference>
<dbReference type="Pfam" id="PF00356">
    <property type="entry name" value="LacI"/>
    <property type="match status" value="1"/>
</dbReference>
<sequence>MKLKELAEHLGLSQTTVSRALNGYPEVKESTRLMVQETAARLGYRPNASARRLATGRAGAIGFVLRGSEEFGPHTTEFLAGLSGRLAEEEVDILLTNVDSYQEELAAYRRAAASKKVDAFILHSPKLRDERAELLHDINIPYILHGRTEIGRPHAWLDIDNQGAMERATSHLIDLGHRRIALINGVRGRTFAEHREAGFRAALAARGLPVDPALMANAIFTDEVAFRLAQTMLELKPRPTAFLAGSMMTALGIFRAIRQAGFELGKDVSIIAHDDVFPYLNADNMFPAMSTTRSSIRAAGVRIAELILQLLDGKPAGAIHELWPVDLVLRQSSGPPR</sequence>
<evidence type="ECO:0000256" key="2">
    <source>
        <dbReference type="ARBA" id="ARBA00023125"/>
    </source>
</evidence>
<dbReference type="CDD" id="cd01392">
    <property type="entry name" value="HTH_LacI"/>
    <property type="match status" value="1"/>
</dbReference>
<evidence type="ECO:0000313" key="6">
    <source>
        <dbReference type="Proteomes" id="UP000033632"/>
    </source>
</evidence>
<dbReference type="Gene3D" id="3.40.50.2300">
    <property type="match status" value="2"/>
</dbReference>
<keyword evidence="6" id="KW-1185">Reference proteome</keyword>
<dbReference type="GO" id="GO:0000976">
    <property type="term" value="F:transcription cis-regulatory region binding"/>
    <property type="evidence" value="ECO:0007669"/>
    <property type="project" value="TreeGrafter"/>
</dbReference>
<dbReference type="AlphaFoldDB" id="A0A0F5FPX2"/>
<gene>
    <name evidence="5" type="ORF">VE25_15550</name>
</gene>
<dbReference type="Pfam" id="PF00532">
    <property type="entry name" value="Peripla_BP_1"/>
    <property type="match status" value="1"/>
</dbReference>